<proteinExistence type="predicted"/>
<dbReference type="EMBL" id="BAAAFH010000022">
    <property type="protein sequence ID" value="GAA0876094.1"/>
    <property type="molecule type" value="Genomic_DNA"/>
</dbReference>
<name>A0ABP3Y3F5_9FLAO</name>
<sequence length="582" mass="68454">MTSRSTLFLCLLISSFYTSIHAQPGWVDFSSRYFYRIQDKEGKDIQFSNNKKYTIMIDSLSFSGSSVPCDSLTPTIEWSTDFYDYIRINDFSLSLPKNDRFSKLSIRIIHKKDTMYLNQPTGSGGLGIFITPHKAETEDLRTTLQFVPGHYYFPGWAHSLLYKLPKTKGSVTINNIHSSNFIIPRSIYDSLALHFMPYKRNRALTKKAEEYVLTNFSRPGLKLTRKTKPIQFDRSFLPYKRRNWSGPLYPTSDSTIYFGQIDYILDTTNLYSSKKVFSLFDTKTNSIQHYTPREDIHLFYSGYLYIDSFNHVLYQTAGIREEFAPECDYWRTNDCPYTTTIFRSADSGKTWKEDSLLKQLFLDYSFRDLVFVDKEHVLGFSRREIKNKKRYQQGIYYLIRNGRIIDSLKTPKGVHYNDNYNRHSISRSRDSLYLGSWGIDPYNINNSPFFRPLLVKNQTNWDFLIREYKKRQFPKTKQDQHTVTEYHNFQLINQRQLVFKNGAGSLQVNSDIRILEQKQLILILENDFTYISFDGGTSWYLYPKPLDERGSYTLLHMSGSNTMSFFDLNRMERVSYSFSNGN</sequence>
<organism evidence="2 3">
    <name type="scientific">Wandonia haliotis</name>
    <dbReference type="NCBI Taxonomy" id="574963"/>
    <lineage>
        <taxon>Bacteria</taxon>
        <taxon>Pseudomonadati</taxon>
        <taxon>Bacteroidota</taxon>
        <taxon>Flavobacteriia</taxon>
        <taxon>Flavobacteriales</taxon>
        <taxon>Crocinitomicaceae</taxon>
        <taxon>Wandonia</taxon>
    </lineage>
</organism>
<feature type="signal peptide" evidence="1">
    <location>
        <begin position="1"/>
        <end position="22"/>
    </location>
</feature>
<keyword evidence="1" id="KW-0732">Signal</keyword>
<comment type="caution">
    <text evidence="2">The sequence shown here is derived from an EMBL/GenBank/DDBJ whole genome shotgun (WGS) entry which is preliminary data.</text>
</comment>
<dbReference type="InterPro" id="IPR036278">
    <property type="entry name" value="Sialidase_sf"/>
</dbReference>
<dbReference type="SUPFAM" id="SSF50939">
    <property type="entry name" value="Sialidases"/>
    <property type="match status" value="1"/>
</dbReference>
<evidence type="ECO:0000313" key="2">
    <source>
        <dbReference type="EMBL" id="GAA0876094.1"/>
    </source>
</evidence>
<evidence type="ECO:0000313" key="3">
    <source>
        <dbReference type="Proteomes" id="UP001501126"/>
    </source>
</evidence>
<feature type="chain" id="PRO_5047239963" description="Exo-alpha-sialidase" evidence="1">
    <location>
        <begin position="23"/>
        <end position="582"/>
    </location>
</feature>
<dbReference type="RefSeq" id="WP_343788280.1">
    <property type="nucleotide sequence ID" value="NZ_BAAAFH010000022.1"/>
</dbReference>
<reference evidence="3" key="1">
    <citation type="journal article" date="2019" name="Int. J. Syst. Evol. Microbiol.">
        <title>The Global Catalogue of Microorganisms (GCM) 10K type strain sequencing project: providing services to taxonomists for standard genome sequencing and annotation.</title>
        <authorList>
            <consortium name="The Broad Institute Genomics Platform"/>
            <consortium name="The Broad Institute Genome Sequencing Center for Infectious Disease"/>
            <person name="Wu L."/>
            <person name="Ma J."/>
        </authorList>
    </citation>
    <scope>NUCLEOTIDE SEQUENCE [LARGE SCALE GENOMIC DNA]</scope>
    <source>
        <strain evidence="3">JCM 16083</strain>
    </source>
</reference>
<gene>
    <name evidence="2" type="ORF">GCM10009118_25040</name>
</gene>
<keyword evidence="3" id="KW-1185">Reference proteome</keyword>
<evidence type="ECO:0000256" key="1">
    <source>
        <dbReference type="SAM" id="SignalP"/>
    </source>
</evidence>
<accession>A0ABP3Y3F5</accession>
<dbReference type="Proteomes" id="UP001501126">
    <property type="component" value="Unassembled WGS sequence"/>
</dbReference>
<evidence type="ECO:0008006" key="4">
    <source>
        <dbReference type="Google" id="ProtNLM"/>
    </source>
</evidence>
<protein>
    <recommendedName>
        <fullName evidence="4">Exo-alpha-sialidase</fullName>
    </recommendedName>
</protein>